<dbReference type="InterPro" id="IPR050855">
    <property type="entry name" value="NDM-1-like"/>
</dbReference>
<keyword evidence="6" id="KW-1185">Reference proteome</keyword>
<dbReference type="CDD" id="cd07721">
    <property type="entry name" value="yflN-like_MBL-fold"/>
    <property type="match status" value="1"/>
</dbReference>
<dbReference type="PANTHER" id="PTHR42951:SF15">
    <property type="entry name" value="METALLO-BETA-LACTAMASE SUPERFAMILY PROTEIN"/>
    <property type="match status" value="1"/>
</dbReference>
<evidence type="ECO:0000256" key="3">
    <source>
        <dbReference type="ARBA" id="ARBA00048505"/>
    </source>
</evidence>
<evidence type="ECO:0000256" key="1">
    <source>
        <dbReference type="ARBA" id="ARBA00034221"/>
    </source>
</evidence>
<reference evidence="5 6" key="1">
    <citation type="submission" date="2017-04" db="EMBL/GenBank/DDBJ databases">
        <authorList>
            <person name="Varghese N."/>
            <person name="Submissions S."/>
        </authorList>
    </citation>
    <scope>NUCLEOTIDE SEQUENCE [LARGE SCALE GENOMIC DNA]</scope>
    <source>
        <strain evidence="5 6">J12</strain>
    </source>
</reference>
<feature type="domain" description="Metallo-beta-lactamase" evidence="4">
    <location>
        <begin position="25"/>
        <end position="207"/>
    </location>
</feature>
<comment type="function">
    <text evidence="2">Counteracts the endogenous Pycsar antiviral defense system. Phosphodiesterase that enables metal-dependent hydrolysis of host cyclic nucleotide Pycsar defense signals such as cCMP and cUMP.</text>
</comment>
<dbReference type="PANTHER" id="PTHR42951">
    <property type="entry name" value="METALLO-BETA-LACTAMASE DOMAIN-CONTAINING"/>
    <property type="match status" value="1"/>
</dbReference>
<name>A0ABY1M3R1_9BACL</name>
<protein>
    <submittedName>
        <fullName evidence="5">Glyoxylase, beta-lactamase superfamily II</fullName>
    </submittedName>
</protein>
<gene>
    <name evidence="5" type="ORF">SAMN02744124_04265</name>
</gene>
<comment type="catalytic activity">
    <reaction evidence="3">
        <text>3',5'-cyclic UMP + H2O = UMP + H(+)</text>
        <dbReference type="Rhea" id="RHEA:70575"/>
        <dbReference type="ChEBI" id="CHEBI:15377"/>
        <dbReference type="ChEBI" id="CHEBI:15378"/>
        <dbReference type="ChEBI" id="CHEBI:57865"/>
        <dbReference type="ChEBI" id="CHEBI:184387"/>
    </reaction>
    <physiologicalReaction direction="left-to-right" evidence="3">
        <dbReference type="Rhea" id="RHEA:70576"/>
    </physiologicalReaction>
</comment>
<dbReference type="InterPro" id="IPR036866">
    <property type="entry name" value="RibonucZ/Hydroxyglut_hydro"/>
</dbReference>
<accession>A0ABY1M3R1</accession>
<dbReference type="Proteomes" id="UP000192939">
    <property type="component" value="Unassembled WGS sequence"/>
</dbReference>
<dbReference type="InterPro" id="IPR001279">
    <property type="entry name" value="Metallo-B-lactamas"/>
</dbReference>
<evidence type="ECO:0000256" key="2">
    <source>
        <dbReference type="ARBA" id="ARBA00034301"/>
    </source>
</evidence>
<comment type="caution">
    <text evidence="5">The sequence shown here is derived from an EMBL/GenBank/DDBJ whole genome shotgun (WGS) entry which is preliminary data.</text>
</comment>
<evidence type="ECO:0000313" key="6">
    <source>
        <dbReference type="Proteomes" id="UP000192939"/>
    </source>
</evidence>
<dbReference type="EMBL" id="FXAE01000075">
    <property type="protein sequence ID" value="SMF66451.1"/>
    <property type="molecule type" value="Genomic_DNA"/>
</dbReference>
<dbReference type="Pfam" id="PF00753">
    <property type="entry name" value="Lactamase_B"/>
    <property type="match status" value="1"/>
</dbReference>
<dbReference type="SMART" id="SM00849">
    <property type="entry name" value="Lactamase_B"/>
    <property type="match status" value="1"/>
</dbReference>
<evidence type="ECO:0000313" key="5">
    <source>
        <dbReference type="EMBL" id="SMF66451.1"/>
    </source>
</evidence>
<dbReference type="SUPFAM" id="SSF56281">
    <property type="entry name" value="Metallo-hydrolase/oxidoreductase"/>
    <property type="match status" value="1"/>
</dbReference>
<dbReference type="RefSeq" id="WP_085279850.1">
    <property type="nucleotide sequence ID" value="NZ_FXAE01000075.1"/>
</dbReference>
<sequence length="227" mass="24321">MEHSKESGILPLPLNLKLQNGNQMAVHAALLWGTDHLVLVDTGVPGHLDVIREGLEQAGFSLDQLTHVIITHQDRDHIGSLPELIRAKEGKLEVLAHEEGIPYLAGEIPLIKGGAYAESVKVNTALHDGDDLPFGGGLRVVYTPGHTPDHISLYHPSSKTLISGDAVVSSEGQVQPPVPNFTQNYPQALRSVKKLAALDVETVITYHGGVCTGAVQERLKEIAAGVK</sequence>
<proteinExistence type="predicted"/>
<comment type="catalytic activity">
    <reaction evidence="1">
        <text>3',5'-cyclic CMP + H2O = CMP + H(+)</text>
        <dbReference type="Rhea" id="RHEA:72675"/>
        <dbReference type="ChEBI" id="CHEBI:15377"/>
        <dbReference type="ChEBI" id="CHEBI:15378"/>
        <dbReference type="ChEBI" id="CHEBI:58003"/>
        <dbReference type="ChEBI" id="CHEBI:60377"/>
    </reaction>
    <physiologicalReaction direction="left-to-right" evidence="1">
        <dbReference type="Rhea" id="RHEA:72676"/>
    </physiologicalReaction>
</comment>
<organism evidence="5 6">
    <name type="scientific">Paenibacillus barengoltzii J12</name>
    <dbReference type="NCBI Taxonomy" id="935846"/>
    <lineage>
        <taxon>Bacteria</taxon>
        <taxon>Bacillati</taxon>
        <taxon>Bacillota</taxon>
        <taxon>Bacilli</taxon>
        <taxon>Bacillales</taxon>
        <taxon>Paenibacillaceae</taxon>
        <taxon>Paenibacillus</taxon>
    </lineage>
</organism>
<dbReference type="Gene3D" id="3.60.15.10">
    <property type="entry name" value="Ribonuclease Z/Hydroxyacylglutathione hydrolase-like"/>
    <property type="match status" value="1"/>
</dbReference>
<evidence type="ECO:0000259" key="4">
    <source>
        <dbReference type="SMART" id="SM00849"/>
    </source>
</evidence>